<proteinExistence type="predicted"/>
<dbReference type="InterPro" id="IPR044043">
    <property type="entry name" value="VanA_C_cat"/>
</dbReference>
<name>A0A1C3NWB4_9ACTN</name>
<dbReference type="Gene3D" id="3.90.380.10">
    <property type="entry name" value="Naphthalene 1,2-dioxygenase Alpha Subunit, Chain A, domain 1"/>
    <property type="match status" value="1"/>
</dbReference>
<keyword evidence="4" id="KW-0408">Iron</keyword>
<dbReference type="Gene3D" id="2.102.10.10">
    <property type="entry name" value="Rieske [2Fe-2S] iron-sulphur domain"/>
    <property type="match status" value="1"/>
</dbReference>
<dbReference type="InterPro" id="IPR036922">
    <property type="entry name" value="Rieske_2Fe-2S_sf"/>
</dbReference>
<dbReference type="EMBL" id="FLUV01000727">
    <property type="protein sequence ID" value="SBW20593.1"/>
    <property type="molecule type" value="Genomic_DNA"/>
</dbReference>
<keyword evidence="3" id="KW-0560">Oxidoreductase</keyword>
<feature type="region of interest" description="Disordered" evidence="6">
    <location>
        <begin position="380"/>
        <end position="405"/>
    </location>
</feature>
<evidence type="ECO:0000313" key="9">
    <source>
        <dbReference type="Proteomes" id="UP000199013"/>
    </source>
</evidence>
<dbReference type="PROSITE" id="PS51296">
    <property type="entry name" value="RIESKE"/>
    <property type="match status" value="1"/>
</dbReference>
<feature type="domain" description="Rieske" evidence="7">
    <location>
        <begin position="12"/>
        <end position="116"/>
    </location>
</feature>
<evidence type="ECO:0000259" key="7">
    <source>
        <dbReference type="PROSITE" id="PS51296"/>
    </source>
</evidence>
<keyword evidence="1" id="KW-0001">2Fe-2S</keyword>
<protein>
    <submittedName>
        <fullName evidence="8">Rieske (2Fe-2S) domain-containing protein</fullName>
    </submittedName>
</protein>
<sequence length="405" mass="43506">MTNTNPSLRHGWHPVALSSGIGDEPVSVRLLGDLWVIARLDDRVTALADRCPHLLAPPSTGRPDAPQHVCPYHGWRFVASGACTAMSAPGSGALQPERTRAAPAWGATERHGLVWIAPEEPFADIIDLPEAGDPTFDSRWLDVTRSPACAAVLADDLLDAANLPFVHPSMVCTDPIRTGPIRTGAGGAGEQTITLRRSIAADSDGFRIKMEQMVTNSGKPAVAAGPRPPGGRHRSTCTYRPPFQLRLVLECPDAGITSTIFFCLQPEDAASTRIYARLLRNDLGGNPDRLTEAARIEQMILDLHLTARQRRPLDGLPLTPTDCGTHDTDADADMQTDDMQTDSMPTRVQANGMPADGTPVGVQSDAGIALRQALSALVERAQRTPARDRPSGIRYARRAKAGSRP</sequence>
<reference evidence="9" key="1">
    <citation type="submission" date="2016-02" db="EMBL/GenBank/DDBJ databases">
        <authorList>
            <person name="Wibberg D."/>
        </authorList>
    </citation>
    <scope>NUCLEOTIDE SEQUENCE [LARGE SCALE GENOMIC DNA]</scope>
</reference>
<feature type="region of interest" description="Disordered" evidence="6">
    <location>
        <begin position="312"/>
        <end position="337"/>
    </location>
</feature>
<evidence type="ECO:0000256" key="5">
    <source>
        <dbReference type="ARBA" id="ARBA00023014"/>
    </source>
</evidence>
<dbReference type="Pfam" id="PF19112">
    <property type="entry name" value="VanA_C"/>
    <property type="match status" value="1"/>
</dbReference>
<dbReference type="AlphaFoldDB" id="A0A1C3NWB4"/>
<evidence type="ECO:0000256" key="3">
    <source>
        <dbReference type="ARBA" id="ARBA00023002"/>
    </source>
</evidence>
<dbReference type="PANTHER" id="PTHR21266:SF60">
    <property type="entry name" value="3-KETOSTEROID-9-ALPHA-MONOOXYGENASE, OXYGENASE COMPONENT"/>
    <property type="match status" value="1"/>
</dbReference>
<dbReference type="SUPFAM" id="SSF50022">
    <property type="entry name" value="ISP domain"/>
    <property type="match status" value="1"/>
</dbReference>
<organism evidence="8 9">
    <name type="scientific">Candidatus Protofrankia californiensis</name>
    <dbReference type="NCBI Taxonomy" id="1839754"/>
    <lineage>
        <taxon>Bacteria</taxon>
        <taxon>Bacillati</taxon>
        <taxon>Actinomycetota</taxon>
        <taxon>Actinomycetes</taxon>
        <taxon>Frankiales</taxon>
        <taxon>Frankiaceae</taxon>
        <taxon>Protofrankia</taxon>
    </lineage>
</organism>
<dbReference type="InterPro" id="IPR017941">
    <property type="entry name" value="Rieske_2Fe-2S"/>
</dbReference>
<keyword evidence="5" id="KW-0411">Iron-sulfur</keyword>
<dbReference type="SUPFAM" id="SSF55961">
    <property type="entry name" value="Bet v1-like"/>
    <property type="match status" value="1"/>
</dbReference>
<keyword evidence="9" id="KW-1185">Reference proteome</keyword>
<dbReference type="GO" id="GO:0016705">
    <property type="term" value="F:oxidoreductase activity, acting on paired donors, with incorporation or reduction of molecular oxygen"/>
    <property type="evidence" value="ECO:0007669"/>
    <property type="project" value="UniProtKB-ARBA"/>
</dbReference>
<keyword evidence="2" id="KW-0479">Metal-binding</keyword>
<dbReference type="PANTHER" id="PTHR21266">
    <property type="entry name" value="IRON-SULFUR DOMAIN CONTAINING PROTEIN"/>
    <property type="match status" value="1"/>
</dbReference>
<dbReference type="GO" id="GO:0004497">
    <property type="term" value="F:monooxygenase activity"/>
    <property type="evidence" value="ECO:0007669"/>
    <property type="project" value="UniProtKB-ARBA"/>
</dbReference>
<dbReference type="Proteomes" id="UP000199013">
    <property type="component" value="Unassembled WGS sequence"/>
</dbReference>
<evidence type="ECO:0000256" key="4">
    <source>
        <dbReference type="ARBA" id="ARBA00023004"/>
    </source>
</evidence>
<evidence type="ECO:0000256" key="6">
    <source>
        <dbReference type="SAM" id="MobiDB-lite"/>
    </source>
</evidence>
<evidence type="ECO:0000313" key="8">
    <source>
        <dbReference type="EMBL" id="SBW20593.1"/>
    </source>
</evidence>
<evidence type="ECO:0000256" key="1">
    <source>
        <dbReference type="ARBA" id="ARBA00022714"/>
    </source>
</evidence>
<dbReference type="GO" id="GO:0046872">
    <property type="term" value="F:metal ion binding"/>
    <property type="evidence" value="ECO:0007669"/>
    <property type="project" value="UniProtKB-KW"/>
</dbReference>
<gene>
    <name evidence="8" type="ORF">FDG2_1741</name>
</gene>
<feature type="compositionally biased region" description="Basic residues" evidence="6">
    <location>
        <begin position="395"/>
        <end position="405"/>
    </location>
</feature>
<dbReference type="Pfam" id="PF00355">
    <property type="entry name" value="Rieske"/>
    <property type="match status" value="1"/>
</dbReference>
<evidence type="ECO:0000256" key="2">
    <source>
        <dbReference type="ARBA" id="ARBA00022723"/>
    </source>
</evidence>
<dbReference type="GO" id="GO:0051537">
    <property type="term" value="F:2 iron, 2 sulfur cluster binding"/>
    <property type="evidence" value="ECO:0007669"/>
    <property type="project" value="UniProtKB-KW"/>
</dbReference>
<dbReference type="InterPro" id="IPR050584">
    <property type="entry name" value="Cholesterol_7-desaturase"/>
</dbReference>
<feature type="compositionally biased region" description="Basic and acidic residues" evidence="6">
    <location>
        <begin position="380"/>
        <end position="391"/>
    </location>
</feature>
<accession>A0A1C3NWB4</accession>